<dbReference type="Gramene" id="Solyc01g112307.1.1">
    <property type="protein sequence ID" value="Solyc01g112307.1.1"/>
    <property type="gene ID" value="Solyc01g112307.1"/>
</dbReference>
<accession>A0A3Q7EUN8</accession>
<organism evidence="1">
    <name type="scientific">Solanum lycopersicum</name>
    <name type="common">Tomato</name>
    <name type="synonym">Lycopersicon esculentum</name>
    <dbReference type="NCBI Taxonomy" id="4081"/>
    <lineage>
        <taxon>Eukaryota</taxon>
        <taxon>Viridiplantae</taxon>
        <taxon>Streptophyta</taxon>
        <taxon>Embryophyta</taxon>
        <taxon>Tracheophyta</taxon>
        <taxon>Spermatophyta</taxon>
        <taxon>Magnoliopsida</taxon>
        <taxon>eudicotyledons</taxon>
        <taxon>Gunneridae</taxon>
        <taxon>Pentapetalae</taxon>
        <taxon>asterids</taxon>
        <taxon>lamiids</taxon>
        <taxon>Solanales</taxon>
        <taxon>Solanaceae</taxon>
        <taxon>Solanoideae</taxon>
        <taxon>Solaneae</taxon>
        <taxon>Solanum</taxon>
        <taxon>Solanum subgen. Lycopersicon</taxon>
    </lineage>
</organism>
<sequence length="65" mass="7400">VGLQTCGQSNISTTKLIPGLGKPLKDHSKYRRLVFKLNYLMITRPYITLILANFRKHLVIVTGMQ</sequence>
<proteinExistence type="predicted"/>
<protein>
    <submittedName>
        <fullName evidence="1">Uncharacterized protein</fullName>
    </submittedName>
</protein>
<dbReference type="Proteomes" id="UP000004994">
    <property type="component" value="Chromosome 1"/>
</dbReference>
<reference evidence="1" key="1">
    <citation type="journal article" date="2012" name="Nature">
        <title>The tomato genome sequence provides insights into fleshy fruit evolution.</title>
        <authorList>
            <consortium name="Tomato Genome Consortium"/>
        </authorList>
    </citation>
    <scope>NUCLEOTIDE SEQUENCE [LARGE SCALE GENOMIC DNA]</scope>
    <source>
        <strain evidence="1">cv. Heinz 1706</strain>
    </source>
</reference>
<dbReference type="AlphaFoldDB" id="A0A3Q7EUN8"/>
<dbReference type="EnsemblPlants" id="Solyc01g112307.1.1">
    <property type="protein sequence ID" value="Solyc01g112307.1.1"/>
    <property type="gene ID" value="Solyc01g112307.1"/>
</dbReference>
<name>A0A3Q7EUN8_SOLLC</name>
<keyword evidence="2" id="KW-1185">Reference proteome</keyword>
<reference evidence="1" key="2">
    <citation type="submission" date="2019-01" db="UniProtKB">
        <authorList>
            <consortium name="EnsemblPlants"/>
        </authorList>
    </citation>
    <scope>IDENTIFICATION</scope>
    <source>
        <strain evidence="1">cv. Heinz 1706</strain>
    </source>
</reference>
<evidence type="ECO:0000313" key="1">
    <source>
        <dbReference type="EnsemblPlants" id="Solyc01g112307.1.1"/>
    </source>
</evidence>
<evidence type="ECO:0000313" key="2">
    <source>
        <dbReference type="Proteomes" id="UP000004994"/>
    </source>
</evidence>
<dbReference type="InParanoid" id="A0A3Q7EUN8"/>